<reference evidence="1 2" key="1">
    <citation type="submission" date="2018-11" db="EMBL/GenBank/DDBJ databases">
        <authorList>
            <consortium name="Pathogen Informatics"/>
        </authorList>
    </citation>
    <scope>NUCLEOTIDE SEQUENCE [LARGE SCALE GENOMIC DNA]</scope>
</reference>
<gene>
    <name evidence="1" type="ORF">HPBE_LOCUS19292</name>
</gene>
<evidence type="ECO:0000313" key="2">
    <source>
        <dbReference type="Proteomes" id="UP000050761"/>
    </source>
</evidence>
<dbReference type="WBParaSite" id="HPBE_0001929401-mRNA-1">
    <property type="protein sequence ID" value="HPBE_0001929401-mRNA-1"/>
    <property type="gene ID" value="HPBE_0001929401"/>
</dbReference>
<organism evidence="2 3">
    <name type="scientific">Heligmosomoides polygyrus</name>
    <name type="common">Parasitic roundworm</name>
    <dbReference type="NCBI Taxonomy" id="6339"/>
    <lineage>
        <taxon>Eukaryota</taxon>
        <taxon>Metazoa</taxon>
        <taxon>Ecdysozoa</taxon>
        <taxon>Nematoda</taxon>
        <taxon>Chromadorea</taxon>
        <taxon>Rhabditida</taxon>
        <taxon>Rhabditina</taxon>
        <taxon>Rhabditomorpha</taxon>
        <taxon>Strongyloidea</taxon>
        <taxon>Heligmosomidae</taxon>
        <taxon>Heligmosomoides</taxon>
    </lineage>
</organism>
<dbReference type="AlphaFoldDB" id="A0A183GB47"/>
<accession>A0A183GB47</accession>
<proteinExistence type="predicted"/>
<name>A0A183GB47_HELPZ</name>
<keyword evidence="2" id="KW-1185">Reference proteome</keyword>
<dbReference type="Proteomes" id="UP000050761">
    <property type="component" value="Unassembled WGS sequence"/>
</dbReference>
<reference evidence="3" key="2">
    <citation type="submission" date="2019-09" db="UniProtKB">
        <authorList>
            <consortium name="WormBaseParasite"/>
        </authorList>
    </citation>
    <scope>IDENTIFICATION</scope>
</reference>
<protein>
    <submittedName>
        <fullName evidence="1 3">Uncharacterized protein</fullName>
    </submittedName>
</protein>
<evidence type="ECO:0000313" key="1">
    <source>
        <dbReference type="EMBL" id="VDP14670.1"/>
    </source>
</evidence>
<sequence>MISTPNNPLGRFGRKTLFDPFSTSGVLTSYTSPTIYFTSNSQIRVYFQLYATINPDTTEAVMKNIRGIPFLIQVS</sequence>
<dbReference type="EMBL" id="UZAH01031262">
    <property type="protein sequence ID" value="VDP14670.1"/>
    <property type="molecule type" value="Genomic_DNA"/>
</dbReference>
<accession>A0A3P8BBJ3</accession>
<evidence type="ECO:0000313" key="3">
    <source>
        <dbReference type="WBParaSite" id="HPBE_0001929401-mRNA-1"/>
    </source>
</evidence>